<dbReference type="InterPro" id="IPR025875">
    <property type="entry name" value="Leu-rich_rpt_4"/>
</dbReference>
<keyword evidence="2" id="KW-0677">Repeat</keyword>
<dbReference type="Proteomes" id="UP001642409">
    <property type="component" value="Unassembled WGS sequence"/>
</dbReference>
<evidence type="ECO:0000256" key="2">
    <source>
        <dbReference type="ARBA" id="ARBA00022737"/>
    </source>
</evidence>
<keyword evidence="4" id="KW-1185">Reference proteome</keyword>
<protein>
    <submittedName>
        <fullName evidence="3">Leucine-rich_repeat domain superfamily</fullName>
    </submittedName>
</protein>
<accession>A0ABP1JXE4</accession>
<sequence length="144" mass="16523">MLLPLVNLQELSLGKNNIVRINSLERLASLRQLNVENNLIVDFSALKKQQNFGSFKIQNQRQPSIAQVKFASKDFLHRRSGYSSQYHELNEEKVKCQQYNHTQSVKQTKQQRNECDATGSGVHSIVKLSVTMSQECHVILILKK</sequence>
<evidence type="ECO:0000256" key="1">
    <source>
        <dbReference type="ARBA" id="ARBA00022614"/>
    </source>
</evidence>
<dbReference type="Gene3D" id="3.80.10.10">
    <property type="entry name" value="Ribonuclease Inhibitor"/>
    <property type="match status" value="1"/>
</dbReference>
<evidence type="ECO:0000313" key="3">
    <source>
        <dbReference type="EMBL" id="CAL6048926.1"/>
    </source>
</evidence>
<dbReference type="InterPro" id="IPR001611">
    <property type="entry name" value="Leu-rich_rpt"/>
</dbReference>
<evidence type="ECO:0000313" key="4">
    <source>
        <dbReference type="Proteomes" id="UP001642409"/>
    </source>
</evidence>
<dbReference type="InterPro" id="IPR032675">
    <property type="entry name" value="LRR_dom_sf"/>
</dbReference>
<comment type="caution">
    <text evidence="3">The sequence shown here is derived from an EMBL/GenBank/DDBJ whole genome shotgun (WGS) entry which is preliminary data.</text>
</comment>
<dbReference type="EMBL" id="CAXDID020000177">
    <property type="protein sequence ID" value="CAL6048926.1"/>
    <property type="molecule type" value="Genomic_DNA"/>
</dbReference>
<dbReference type="PROSITE" id="PS51450">
    <property type="entry name" value="LRR"/>
    <property type="match status" value="1"/>
</dbReference>
<organism evidence="3 4">
    <name type="scientific">Hexamita inflata</name>
    <dbReference type="NCBI Taxonomy" id="28002"/>
    <lineage>
        <taxon>Eukaryota</taxon>
        <taxon>Metamonada</taxon>
        <taxon>Diplomonadida</taxon>
        <taxon>Hexamitidae</taxon>
        <taxon>Hexamitinae</taxon>
        <taxon>Hexamita</taxon>
    </lineage>
</organism>
<dbReference type="SUPFAM" id="SSF52058">
    <property type="entry name" value="L domain-like"/>
    <property type="match status" value="1"/>
</dbReference>
<gene>
    <name evidence="3" type="ORF">HINF_LOCUS42924</name>
</gene>
<dbReference type="Pfam" id="PF12799">
    <property type="entry name" value="LRR_4"/>
    <property type="match status" value="1"/>
</dbReference>
<reference evidence="3 4" key="1">
    <citation type="submission" date="2024-07" db="EMBL/GenBank/DDBJ databases">
        <authorList>
            <person name="Akdeniz Z."/>
        </authorList>
    </citation>
    <scope>NUCLEOTIDE SEQUENCE [LARGE SCALE GENOMIC DNA]</scope>
</reference>
<name>A0ABP1JXE4_9EUKA</name>
<keyword evidence="1" id="KW-0433">Leucine-rich repeat</keyword>
<proteinExistence type="predicted"/>